<feature type="binding site" evidence="2">
    <location>
        <position position="57"/>
    </location>
    <ligand>
        <name>Mg(2+)</name>
        <dbReference type="ChEBI" id="CHEBI:18420"/>
    </ligand>
</feature>
<sequence>MTQRLFITGTDTDAGKTLISAAYLLKAQQQGLTCLGLKPVAAGCERKPSSSLMRNSDALLHQQYSQPAQDYNIHNPIALQAAIAPHIAAQQEQCTLTVDSLMQACQPALRQQPDLLLCEGAGGWLVPLNNAETLADFACALGAPVILVVGMKLGCINHALLSARAIQQSGLALAGWVANQLPPRMAAAEENLQFLQHWFNQQNVPCLGVIPPIDALNCTDKQQLQGVSARLHWPPGLKL</sequence>
<comment type="caution">
    <text evidence="2">Lacks conserved residue(s) required for the propagation of feature annotation.</text>
</comment>
<feature type="binding site" evidence="2">
    <location>
        <position position="17"/>
    </location>
    <ligand>
        <name>Mg(2+)</name>
        <dbReference type="ChEBI" id="CHEBI:18420"/>
    </ligand>
</feature>
<gene>
    <name evidence="2 3" type="primary">bioD</name>
    <name evidence="3" type="ORF">HUF19_04650</name>
</gene>
<protein>
    <recommendedName>
        <fullName evidence="2">ATP-dependent dethiobiotin synthetase BioD</fullName>
        <ecNumber evidence="2">6.3.3.3</ecNumber>
    </recommendedName>
    <alternativeName>
        <fullName evidence="2">DTB synthetase</fullName>
        <shortName evidence="2">DTBS</shortName>
    </alternativeName>
    <alternativeName>
        <fullName evidence="2">Dethiobiotin synthase</fullName>
    </alternativeName>
</protein>
<keyword evidence="2" id="KW-0460">Magnesium</keyword>
<comment type="similarity">
    <text evidence="2">Belongs to the dethiobiotin synthetase family.</text>
</comment>
<dbReference type="Pfam" id="PF13500">
    <property type="entry name" value="AAA_26"/>
    <property type="match status" value="1"/>
</dbReference>
<accession>A0ABY6A721</accession>
<dbReference type="InterPro" id="IPR027417">
    <property type="entry name" value="P-loop_NTPase"/>
</dbReference>
<keyword evidence="2" id="KW-0067">ATP-binding</keyword>
<feature type="active site" evidence="2">
    <location>
        <position position="38"/>
    </location>
</feature>
<proteinExistence type="inferred from homology"/>
<dbReference type="GO" id="GO:0004141">
    <property type="term" value="F:dethiobiotin synthase activity"/>
    <property type="evidence" value="ECO:0007669"/>
    <property type="project" value="UniProtKB-EC"/>
</dbReference>
<comment type="pathway">
    <text evidence="2">Cofactor biosynthesis; biotin biosynthesis; biotin from 7,8-diaminononanoate: step 1/2.</text>
</comment>
<comment type="cofactor">
    <cofactor evidence="2">
        <name>Mg(2+)</name>
        <dbReference type="ChEBI" id="CHEBI:18420"/>
    </cofactor>
</comment>
<evidence type="ECO:0000256" key="2">
    <source>
        <dbReference type="HAMAP-Rule" id="MF_00336"/>
    </source>
</evidence>
<keyword evidence="4" id="KW-1185">Reference proteome</keyword>
<keyword evidence="2" id="KW-0547">Nucleotide-binding</keyword>
<name>A0ABY6A721_9GAMM</name>
<dbReference type="HAMAP" id="MF_00336">
    <property type="entry name" value="BioD"/>
    <property type="match status" value="1"/>
</dbReference>
<feature type="binding site" evidence="2">
    <location>
        <begin position="179"/>
        <end position="180"/>
    </location>
    <ligand>
        <name>ATP</name>
        <dbReference type="ChEBI" id="CHEBI:30616"/>
    </ligand>
</feature>
<comment type="subunit">
    <text evidence="2">Homodimer.</text>
</comment>
<comment type="subcellular location">
    <subcellularLocation>
        <location evidence="2">Cytoplasm</location>
    </subcellularLocation>
</comment>
<dbReference type="PANTHER" id="PTHR43210:SF5">
    <property type="entry name" value="DETHIOBIOTIN SYNTHETASE"/>
    <property type="match status" value="1"/>
</dbReference>
<keyword evidence="1 2" id="KW-0093">Biotin biosynthesis</keyword>
<feature type="binding site" evidence="2">
    <location>
        <begin position="211"/>
        <end position="213"/>
    </location>
    <ligand>
        <name>ATP</name>
        <dbReference type="ChEBI" id="CHEBI:30616"/>
    </ligand>
</feature>
<keyword evidence="2" id="KW-0963">Cytoplasm</keyword>
<dbReference type="PANTHER" id="PTHR43210">
    <property type="entry name" value="DETHIOBIOTIN SYNTHETASE"/>
    <property type="match status" value="1"/>
</dbReference>
<organism evidence="3 4">
    <name type="scientific">Thalassolituus hydrocarboniclasticus</name>
    <dbReference type="NCBI Taxonomy" id="2742796"/>
    <lineage>
        <taxon>Bacteria</taxon>
        <taxon>Pseudomonadati</taxon>
        <taxon>Pseudomonadota</taxon>
        <taxon>Gammaproteobacteria</taxon>
        <taxon>Oceanospirillales</taxon>
        <taxon>Oceanospirillaceae</taxon>
        <taxon>Thalassolituus</taxon>
    </lineage>
</organism>
<dbReference type="SUPFAM" id="SSF52540">
    <property type="entry name" value="P-loop containing nucleoside triphosphate hydrolases"/>
    <property type="match status" value="1"/>
</dbReference>
<dbReference type="NCBIfam" id="TIGR00347">
    <property type="entry name" value="bioD"/>
    <property type="match status" value="1"/>
</dbReference>
<dbReference type="Proteomes" id="UP001065322">
    <property type="component" value="Chromosome"/>
</dbReference>
<feature type="binding site" evidence="2">
    <location>
        <position position="119"/>
    </location>
    <ligand>
        <name>Mg(2+)</name>
        <dbReference type="ChEBI" id="CHEBI:18420"/>
    </ligand>
</feature>
<dbReference type="EC" id="6.3.3.3" evidence="2"/>
<feature type="binding site" evidence="2">
    <location>
        <begin position="119"/>
        <end position="122"/>
    </location>
    <ligand>
        <name>ATP</name>
        <dbReference type="ChEBI" id="CHEBI:30616"/>
    </ligand>
</feature>
<keyword evidence="2" id="KW-0479">Metal-binding</keyword>
<feature type="binding site" evidence="2">
    <location>
        <position position="57"/>
    </location>
    <ligand>
        <name>ATP</name>
        <dbReference type="ChEBI" id="CHEBI:30616"/>
    </ligand>
</feature>
<dbReference type="EMBL" id="CP054475">
    <property type="protein sequence ID" value="UXD86776.1"/>
    <property type="molecule type" value="Genomic_DNA"/>
</dbReference>
<dbReference type="CDD" id="cd03109">
    <property type="entry name" value="DTBS"/>
    <property type="match status" value="1"/>
</dbReference>
<comment type="function">
    <text evidence="2">Catalyzes a mechanistically unusual reaction, the ATP-dependent insertion of CO2 between the N7 and N8 nitrogen atoms of 7,8-diaminopelargonic acid (DAPA, also called 7,8-diammoniononanoate) to form a ureido ring.</text>
</comment>
<feature type="binding site" evidence="2">
    <location>
        <begin position="13"/>
        <end position="18"/>
    </location>
    <ligand>
        <name>ATP</name>
        <dbReference type="ChEBI" id="CHEBI:30616"/>
    </ligand>
</feature>
<evidence type="ECO:0000256" key="1">
    <source>
        <dbReference type="ARBA" id="ARBA00022756"/>
    </source>
</evidence>
<reference evidence="4" key="1">
    <citation type="submission" date="2020-06" db="EMBL/GenBank/DDBJ databases">
        <title>Thalassolituus marinus alknpb1M-1, a hydrocarbon-degrading bacterium isolated from the deep-sea overlying water using an in-situ strategy from the South China Sea basin.</title>
        <authorList>
            <person name="Dong C."/>
            <person name="Chen Y."/>
            <person name="Shao Z."/>
        </authorList>
    </citation>
    <scope>NUCLEOTIDE SEQUENCE [LARGE SCALE GENOMIC DNA]</scope>
    <source>
        <strain evidence="4">alknpb1M-1</strain>
    </source>
</reference>
<evidence type="ECO:0000313" key="3">
    <source>
        <dbReference type="EMBL" id="UXD86776.1"/>
    </source>
</evidence>
<dbReference type="PIRSF" id="PIRSF006755">
    <property type="entry name" value="DTB_synth"/>
    <property type="match status" value="1"/>
</dbReference>
<keyword evidence="2 3" id="KW-0436">Ligase</keyword>
<dbReference type="InterPro" id="IPR004472">
    <property type="entry name" value="DTB_synth_BioD"/>
</dbReference>
<dbReference type="RefSeq" id="WP_260998714.1">
    <property type="nucleotide sequence ID" value="NZ_CP054475.1"/>
</dbReference>
<evidence type="ECO:0000313" key="4">
    <source>
        <dbReference type="Proteomes" id="UP001065322"/>
    </source>
</evidence>
<dbReference type="Gene3D" id="3.40.50.300">
    <property type="entry name" value="P-loop containing nucleotide triphosphate hydrolases"/>
    <property type="match status" value="1"/>
</dbReference>
<comment type="catalytic activity">
    <reaction evidence="2">
        <text>(7R,8S)-7,8-diammoniononanoate + CO2 + ATP = (4R,5S)-dethiobiotin + ADP + phosphate + 3 H(+)</text>
        <dbReference type="Rhea" id="RHEA:15805"/>
        <dbReference type="ChEBI" id="CHEBI:15378"/>
        <dbReference type="ChEBI" id="CHEBI:16526"/>
        <dbReference type="ChEBI" id="CHEBI:30616"/>
        <dbReference type="ChEBI" id="CHEBI:43474"/>
        <dbReference type="ChEBI" id="CHEBI:149469"/>
        <dbReference type="ChEBI" id="CHEBI:149473"/>
        <dbReference type="ChEBI" id="CHEBI:456216"/>
        <dbReference type="EC" id="6.3.3.3"/>
    </reaction>
</comment>